<dbReference type="EC" id="1.4.3.19" evidence="6"/>
<dbReference type="PANTHER" id="PTHR13847">
    <property type="entry name" value="SARCOSINE DEHYDROGENASE-RELATED"/>
    <property type="match status" value="1"/>
</dbReference>
<sequence length="373" mass="38719">MTAKGFDIAIIGGGVIGLTLARALCDRGAKLAVFDAGADVPQATRAAAGMLAPSFEYGEEFGGPAEAVYHLGARSLAMWADYAAALEQETGVFVDYRSDGALGLSYRDEQTAALAEQAAQVKRLGGDVEMISGDEARELEPALSADIAAALHAPKDTQVDPRRVMAALKVSLNRRGVEIIQGRVLSLGDGETIRQFVTAEGDIYEANRKVLATGAVGGLTSRGLVYPVKGEATAIASESVITRVLRAPGAYLCPKAEGRLVIGATEEIGPFDHHSVSPAAVAGLRANAARAVPALGMAAELERWAGLRPGTPDGAPIMGQDKNGRYLALGHYRNGVLHAPAAAEAMAALILGETPAFDLAPFSISRFSSGRDG</sequence>
<dbReference type="NCBIfam" id="TIGR02352">
    <property type="entry name" value="thiamin_ThiO"/>
    <property type="match status" value="1"/>
</dbReference>
<comment type="caution">
    <text evidence="6">The sequence shown here is derived from an EMBL/GenBank/DDBJ whole genome shotgun (WGS) entry which is preliminary data.</text>
</comment>
<dbReference type="SUPFAM" id="SSF54373">
    <property type="entry name" value="FAD-linked reductases, C-terminal domain"/>
    <property type="match status" value="1"/>
</dbReference>
<evidence type="ECO:0000313" key="7">
    <source>
        <dbReference type="Proteomes" id="UP001596116"/>
    </source>
</evidence>
<dbReference type="InterPro" id="IPR036188">
    <property type="entry name" value="FAD/NAD-bd_sf"/>
</dbReference>
<dbReference type="GO" id="GO:0043799">
    <property type="term" value="F:glycine oxidase activity"/>
    <property type="evidence" value="ECO:0007669"/>
    <property type="project" value="UniProtKB-EC"/>
</dbReference>
<accession>A0ABW1KU55</accession>
<keyword evidence="7" id="KW-1185">Reference proteome</keyword>
<protein>
    <submittedName>
        <fullName evidence="6">Glycine oxidase ThiO</fullName>
        <ecNumber evidence="6">1.4.3.19</ecNumber>
    </submittedName>
</protein>
<evidence type="ECO:0000256" key="2">
    <source>
        <dbReference type="ARBA" id="ARBA00004948"/>
    </source>
</evidence>
<dbReference type="SUPFAM" id="SSF51905">
    <property type="entry name" value="FAD/NAD(P)-binding domain"/>
    <property type="match status" value="1"/>
</dbReference>
<dbReference type="PRINTS" id="PR00757">
    <property type="entry name" value="AMINEOXDASEF"/>
</dbReference>
<dbReference type="InterPro" id="IPR001613">
    <property type="entry name" value="Flavin_amine_oxidase"/>
</dbReference>
<evidence type="ECO:0000313" key="6">
    <source>
        <dbReference type="EMBL" id="MFC6034092.1"/>
    </source>
</evidence>
<keyword evidence="4 6" id="KW-0560">Oxidoreductase</keyword>
<dbReference type="InterPro" id="IPR012727">
    <property type="entry name" value="Gly_oxidase_ThiO"/>
</dbReference>
<comment type="cofactor">
    <cofactor evidence="1">
        <name>FAD</name>
        <dbReference type="ChEBI" id="CHEBI:57692"/>
    </cofactor>
</comment>
<reference evidence="6 7" key="1">
    <citation type="submission" date="2024-09" db="EMBL/GenBank/DDBJ databases">
        <authorList>
            <person name="Zhang Z.-H."/>
        </authorList>
    </citation>
    <scope>NUCLEOTIDE SEQUENCE [LARGE SCALE GENOMIC DNA]</scope>
    <source>
        <strain evidence="6 7">HHTR114</strain>
    </source>
</reference>
<evidence type="ECO:0000256" key="3">
    <source>
        <dbReference type="ARBA" id="ARBA00022977"/>
    </source>
</evidence>
<dbReference type="Gene3D" id="3.50.50.60">
    <property type="entry name" value="FAD/NAD(P)-binding domain"/>
    <property type="match status" value="1"/>
</dbReference>
<comment type="pathway">
    <text evidence="2">Cofactor biosynthesis; thiamine diphosphate biosynthesis.</text>
</comment>
<dbReference type="Proteomes" id="UP001596116">
    <property type="component" value="Unassembled WGS sequence"/>
</dbReference>
<dbReference type="EMBL" id="JBHPON010000001">
    <property type="protein sequence ID" value="MFC6034092.1"/>
    <property type="molecule type" value="Genomic_DNA"/>
</dbReference>
<dbReference type="Gene3D" id="3.30.9.10">
    <property type="entry name" value="D-Amino Acid Oxidase, subunit A, domain 2"/>
    <property type="match status" value="1"/>
</dbReference>
<feature type="domain" description="FAD dependent oxidoreductase" evidence="5">
    <location>
        <begin position="7"/>
        <end position="349"/>
    </location>
</feature>
<dbReference type="InterPro" id="IPR006076">
    <property type="entry name" value="FAD-dep_OxRdtase"/>
</dbReference>
<dbReference type="PANTHER" id="PTHR13847:SF289">
    <property type="entry name" value="GLYCINE OXIDASE"/>
    <property type="match status" value="1"/>
</dbReference>
<evidence type="ECO:0000256" key="1">
    <source>
        <dbReference type="ARBA" id="ARBA00001974"/>
    </source>
</evidence>
<organism evidence="6 7">
    <name type="scientific">Hyphococcus aureus</name>
    <dbReference type="NCBI Taxonomy" id="2666033"/>
    <lineage>
        <taxon>Bacteria</taxon>
        <taxon>Pseudomonadati</taxon>
        <taxon>Pseudomonadota</taxon>
        <taxon>Alphaproteobacteria</taxon>
        <taxon>Parvularculales</taxon>
        <taxon>Parvularculaceae</taxon>
        <taxon>Hyphococcus</taxon>
    </lineage>
</organism>
<keyword evidence="3" id="KW-0784">Thiamine biosynthesis</keyword>
<evidence type="ECO:0000256" key="4">
    <source>
        <dbReference type="ARBA" id="ARBA00023002"/>
    </source>
</evidence>
<gene>
    <name evidence="6" type="primary">thiO</name>
    <name evidence="6" type="ORF">ACFMB1_00975</name>
</gene>
<dbReference type="RefSeq" id="WP_379880597.1">
    <property type="nucleotide sequence ID" value="NZ_JBHPON010000001.1"/>
</dbReference>
<evidence type="ECO:0000259" key="5">
    <source>
        <dbReference type="Pfam" id="PF01266"/>
    </source>
</evidence>
<dbReference type="Pfam" id="PF01266">
    <property type="entry name" value="DAO"/>
    <property type="match status" value="1"/>
</dbReference>
<proteinExistence type="predicted"/>
<name>A0ABW1KU55_9PROT</name>